<evidence type="ECO:0000313" key="5">
    <source>
        <dbReference type="Proteomes" id="UP001141434"/>
    </source>
</evidence>
<accession>A0A9W9ER59</accession>
<evidence type="ECO:0000259" key="3">
    <source>
        <dbReference type="PROSITE" id="PS51352"/>
    </source>
</evidence>
<dbReference type="GeneID" id="81397494"/>
<dbReference type="EMBL" id="JAPMSZ010000010">
    <property type="protein sequence ID" value="KAJ5086493.1"/>
    <property type="molecule type" value="Genomic_DNA"/>
</dbReference>
<keyword evidence="5" id="KW-1185">Reference proteome</keyword>
<sequence length="159" mass="16975">IKPPTVASFRLSSRLSTSVLRASSPLLTVRSAPARPFSSTPISRFSQSIPKMGVTQIATADEFKEKVLESEDRVVVDFFATWCGPCKAIAPAVEKLSNENATLKFYKVDVDELASVAADLGISAMPTFAFFKGGERLGELTVRGANPPAIKAAVQELAA</sequence>
<reference evidence="4" key="1">
    <citation type="submission" date="2022-11" db="EMBL/GenBank/DDBJ databases">
        <authorList>
            <person name="Petersen C."/>
        </authorList>
    </citation>
    <scope>NUCLEOTIDE SEQUENCE</scope>
    <source>
        <strain evidence="4">IBT 34128</strain>
    </source>
</reference>
<dbReference type="AlphaFoldDB" id="A0A9W9ER59"/>
<evidence type="ECO:0000313" key="4">
    <source>
        <dbReference type="EMBL" id="KAJ5086493.1"/>
    </source>
</evidence>
<feature type="domain" description="Thioredoxin" evidence="3">
    <location>
        <begin position="28"/>
        <end position="159"/>
    </location>
</feature>
<organism evidence="4 5">
    <name type="scientific">Penicillium alfredii</name>
    <dbReference type="NCBI Taxonomy" id="1506179"/>
    <lineage>
        <taxon>Eukaryota</taxon>
        <taxon>Fungi</taxon>
        <taxon>Dikarya</taxon>
        <taxon>Ascomycota</taxon>
        <taxon>Pezizomycotina</taxon>
        <taxon>Eurotiomycetes</taxon>
        <taxon>Eurotiomycetidae</taxon>
        <taxon>Eurotiales</taxon>
        <taxon>Aspergillaceae</taxon>
        <taxon>Penicillium</taxon>
    </lineage>
</organism>
<evidence type="ECO:0000256" key="2">
    <source>
        <dbReference type="ARBA" id="ARBA00023157"/>
    </source>
</evidence>
<gene>
    <name evidence="4" type="ORF">NUU61_007800</name>
</gene>
<comment type="caution">
    <text evidence="4">The sequence shown here is derived from an EMBL/GenBank/DDBJ whole genome shotgun (WGS) entry which is preliminary data.</text>
</comment>
<dbReference type="SUPFAM" id="SSF52833">
    <property type="entry name" value="Thioredoxin-like"/>
    <property type="match status" value="1"/>
</dbReference>
<dbReference type="Proteomes" id="UP001141434">
    <property type="component" value="Unassembled WGS sequence"/>
</dbReference>
<dbReference type="PRINTS" id="PR00421">
    <property type="entry name" value="THIOREDOXIN"/>
</dbReference>
<dbReference type="RefSeq" id="XP_056508618.1">
    <property type="nucleotide sequence ID" value="XM_056658325.1"/>
</dbReference>
<protein>
    <submittedName>
        <fullName evidence="4">Thioredoxin</fullName>
    </submittedName>
</protein>
<dbReference type="CDD" id="cd02947">
    <property type="entry name" value="TRX_family"/>
    <property type="match status" value="1"/>
</dbReference>
<dbReference type="Pfam" id="PF00085">
    <property type="entry name" value="Thioredoxin"/>
    <property type="match status" value="1"/>
</dbReference>
<dbReference type="PANTHER" id="PTHR46115">
    <property type="entry name" value="THIOREDOXIN-LIKE PROTEIN 1"/>
    <property type="match status" value="1"/>
</dbReference>
<proteinExistence type="inferred from homology"/>
<feature type="non-terminal residue" evidence="4">
    <location>
        <position position="159"/>
    </location>
</feature>
<evidence type="ECO:0000256" key="1">
    <source>
        <dbReference type="ARBA" id="ARBA00008987"/>
    </source>
</evidence>
<comment type="similarity">
    <text evidence="1">Belongs to the thioredoxin family.</text>
</comment>
<dbReference type="InterPro" id="IPR036249">
    <property type="entry name" value="Thioredoxin-like_sf"/>
</dbReference>
<keyword evidence="2" id="KW-1015">Disulfide bond</keyword>
<name>A0A9W9ER59_9EURO</name>
<dbReference type="Gene3D" id="3.40.30.10">
    <property type="entry name" value="Glutaredoxin"/>
    <property type="match status" value="1"/>
</dbReference>
<dbReference type="OrthoDB" id="10263751at2759"/>
<dbReference type="FunFam" id="3.40.30.10:FF:000245">
    <property type="entry name" value="Thioredoxin"/>
    <property type="match status" value="1"/>
</dbReference>
<reference evidence="4" key="2">
    <citation type="journal article" date="2023" name="IMA Fungus">
        <title>Comparative genomic study of the Penicillium genus elucidates a diverse pangenome and 15 lateral gene transfer events.</title>
        <authorList>
            <person name="Petersen C."/>
            <person name="Sorensen T."/>
            <person name="Nielsen M.R."/>
            <person name="Sondergaard T.E."/>
            <person name="Sorensen J.L."/>
            <person name="Fitzpatrick D.A."/>
            <person name="Frisvad J.C."/>
            <person name="Nielsen K.L."/>
        </authorList>
    </citation>
    <scope>NUCLEOTIDE SEQUENCE</scope>
    <source>
        <strain evidence="4">IBT 34128</strain>
    </source>
</reference>
<dbReference type="InterPro" id="IPR017937">
    <property type="entry name" value="Thioredoxin_CS"/>
</dbReference>
<dbReference type="PROSITE" id="PS00194">
    <property type="entry name" value="THIOREDOXIN_1"/>
    <property type="match status" value="1"/>
</dbReference>
<dbReference type="InterPro" id="IPR013766">
    <property type="entry name" value="Thioredoxin_domain"/>
</dbReference>
<dbReference type="PROSITE" id="PS51352">
    <property type="entry name" value="THIOREDOXIN_2"/>
    <property type="match status" value="1"/>
</dbReference>